<dbReference type="EMBL" id="DXBN01000095">
    <property type="protein sequence ID" value="HIZ53076.1"/>
    <property type="molecule type" value="Genomic_DNA"/>
</dbReference>
<dbReference type="Proteomes" id="UP000824063">
    <property type="component" value="Unassembled WGS sequence"/>
</dbReference>
<reference evidence="2" key="1">
    <citation type="journal article" date="2021" name="PeerJ">
        <title>Extensive microbial diversity within the chicken gut microbiome revealed by metagenomics and culture.</title>
        <authorList>
            <person name="Gilroy R."/>
            <person name="Ravi A."/>
            <person name="Getino M."/>
            <person name="Pursley I."/>
            <person name="Horton D.L."/>
            <person name="Alikhan N.F."/>
            <person name="Baker D."/>
            <person name="Gharbi K."/>
            <person name="Hall N."/>
            <person name="Watson M."/>
            <person name="Adriaenssens E.M."/>
            <person name="Foster-Nyarko E."/>
            <person name="Jarju S."/>
            <person name="Secka A."/>
            <person name="Antonio M."/>
            <person name="Oren A."/>
            <person name="Chaudhuri R.R."/>
            <person name="La Ragione R."/>
            <person name="Hildebrand F."/>
            <person name="Pallen M.J."/>
        </authorList>
    </citation>
    <scope>NUCLEOTIDE SEQUENCE</scope>
    <source>
        <strain evidence="2">CHK172-16539</strain>
    </source>
</reference>
<dbReference type="PROSITE" id="PS50943">
    <property type="entry name" value="HTH_CROC1"/>
    <property type="match status" value="1"/>
</dbReference>
<dbReference type="InterPro" id="IPR001387">
    <property type="entry name" value="Cro/C1-type_HTH"/>
</dbReference>
<reference evidence="2" key="2">
    <citation type="submission" date="2021-04" db="EMBL/GenBank/DDBJ databases">
        <authorList>
            <person name="Gilroy R."/>
        </authorList>
    </citation>
    <scope>NUCLEOTIDE SEQUENCE</scope>
    <source>
        <strain evidence="2">CHK172-16539</strain>
    </source>
</reference>
<sequence>MKTITYDEETEILQSFADNVNFYRKLNKKRWTDVVGGDSVAFKKGERNPSLLTICKIARRLDVPEDVLMREGTITLDIAYNVVANDLGVSESELRKLVEKMKLANKFCRDWRE</sequence>
<feature type="domain" description="HTH cro/C1-type" evidence="1">
    <location>
        <begin position="44"/>
        <end position="68"/>
    </location>
</feature>
<dbReference type="AlphaFoldDB" id="A0A9D2F6N1"/>
<name>A0A9D2F6N1_9ENTE</name>
<evidence type="ECO:0000313" key="2">
    <source>
        <dbReference type="EMBL" id="HIZ53076.1"/>
    </source>
</evidence>
<protein>
    <recommendedName>
        <fullName evidence="1">HTH cro/C1-type domain-containing protein</fullName>
    </recommendedName>
</protein>
<evidence type="ECO:0000313" key="3">
    <source>
        <dbReference type="Proteomes" id="UP000824063"/>
    </source>
</evidence>
<gene>
    <name evidence="2" type="ORF">IAA20_03935</name>
</gene>
<accession>A0A9D2F6N1</accession>
<proteinExistence type="predicted"/>
<evidence type="ECO:0000259" key="1">
    <source>
        <dbReference type="PROSITE" id="PS50943"/>
    </source>
</evidence>
<comment type="caution">
    <text evidence="2">The sequence shown here is derived from an EMBL/GenBank/DDBJ whole genome shotgun (WGS) entry which is preliminary data.</text>
</comment>
<organism evidence="2 3">
    <name type="scientific">Candidatus Enterococcus avicola</name>
    <dbReference type="NCBI Taxonomy" id="2838561"/>
    <lineage>
        <taxon>Bacteria</taxon>
        <taxon>Bacillati</taxon>
        <taxon>Bacillota</taxon>
        <taxon>Bacilli</taxon>
        <taxon>Lactobacillales</taxon>
        <taxon>Enterococcaceae</taxon>
        <taxon>Enterococcus</taxon>
    </lineage>
</organism>